<keyword evidence="1" id="KW-1133">Transmembrane helix</keyword>
<evidence type="ECO:0000313" key="3">
    <source>
        <dbReference type="Proteomes" id="UP001212160"/>
    </source>
</evidence>
<sequence>MDIDVLAIAAVAITVVLFVLLSYLGRKKHLRPSPAWEPFRSA</sequence>
<dbReference type="RefSeq" id="WP_272107550.1">
    <property type="nucleotide sequence ID" value="NZ_JAQMLA010000013.1"/>
</dbReference>
<name>A0AAW6DBL3_MEDGN</name>
<dbReference type="EMBL" id="JAQMLA010000013">
    <property type="protein sequence ID" value="MDB8686295.1"/>
    <property type="molecule type" value="Genomic_DNA"/>
</dbReference>
<dbReference type="Proteomes" id="UP001212160">
    <property type="component" value="Unassembled WGS sequence"/>
</dbReference>
<gene>
    <name evidence="2" type="ORF">PNW85_06370</name>
</gene>
<proteinExistence type="predicted"/>
<keyword evidence="1" id="KW-0472">Membrane</keyword>
<feature type="transmembrane region" description="Helical" evidence="1">
    <location>
        <begin position="6"/>
        <end position="24"/>
    </location>
</feature>
<comment type="caution">
    <text evidence="2">The sequence shown here is derived from an EMBL/GenBank/DDBJ whole genome shotgun (WGS) entry which is preliminary data.</text>
</comment>
<evidence type="ECO:0000256" key="1">
    <source>
        <dbReference type="SAM" id="Phobius"/>
    </source>
</evidence>
<protein>
    <submittedName>
        <fullName evidence="2">Uncharacterized protein</fullName>
    </submittedName>
</protein>
<organism evidence="2 3">
    <name type="scientific">Mediterraneibacter gnavus</name>
    <name type="common">Ruminococcus gnavus</name>
    <dbReference type="NCBI Taxonomy" id="33038"/>
    <lineage>
        <taxon>Bacteria</taxon>
        <taxon>Bacillati</taxon>
        <taxon>Bacillota</taxon>
        <taxon>Clostridia</taxon>
        <taxon>Lachnospirales</taxon>
        <taxon>Lachnospiraceae</taxon>
        <taxon>Mediterraneibacter</taxon>
    </lineage>
</organism>
<reference evidence="2" key="1">
    <citation type="submission" date="2023-01" db="EMBL/GenBank/DDBJ databases">
        <title>Human gut microbiome strain richness.</title>
        <authorList>
            <person name="Chen-Liaw A."/>
        </authorList>
    </citation>
    <scope>NUCLEOTIDE SEQUENCE</scope>
    <source>
        <strain evidence="2">RTP21484st1_H11_RTP21484_190118</strain>
    </source>
</reference>
<dbReference type="AlphaFoldDB" id="A0AAW6DBL3"/>
<evidence type="ECO:0000313" key="2">
    <source>
        <dbReference type="EMBL" id="MDB8686295.1"/>
    </source>
</evidence>
<keyword evidence="1" id="KW-0812">Transmembrane</keyword>
<accession>A0AAW6DBL3</accession>